<evidence type="ECO:0000313" key="2">
    <source>
        <dbReference type="EMBL" id="MCY9596044.1"/>
    </source>
</evidence>
<evidence type="ECO:0000313" key="5">
    <source>
        <dbReference type="Proteomes" id="UP001527202"/>
    </source>
</evidence>
<dbReference type="Proteomes" id="UP001527202">
    <property type="component" value="Unassembled WGS sequence"/>
</dbReference>
<name>A0A410WQQ7_9BACL</name>
<dbReference type="OrthoDB" id="9815923at2"/>
<evidence type="ECO:0000313" key="4">
    <source>
        <dbReference type="Proteomes" id="UP000288943"/>
    </source>
</evidence>
<gene>
    <name evidence="2" type="ORF">M5X16_09680</name>
    <name evidence="3" type="ORF">PC41400_02715</name>
</gene>
<dbReference type="GeneID" id="95373726"/>
<dbReference type="InterPro" id="IPR019734">
    <property type="entry name" value="TPR_rpt"/>
</dbReference>
<dbReference type="PANTHER" id="PTHR43630:SF2">
    <property type="entry name" value="GLYCOSYLTRANSFERASE"/>
    <property type="match status" value="1"/>
</dbReference>
<dbReference type="InterPro" id="IPR001173">
    <property type="entry name" value="Glyco_trans_2-like"/>
</dbReference>
<dbReference type="GO" id="GO:0016740">
    <property type="term" value="F:transferase activity"/>
    <property type="evidence" value="ECO:0007669"/>
    <property type="project" value="UniProtKB-KW"/>
</dbReference>
<dbReference type="SMART" id="SM00028">
    <property type="entry name" value="TPR"/>
    <property type="match status" value="2"/>
</dbReference>
<reference evidence="2 5" key="2">
    <citation type="submission" date="2022-05" db="EMBL/GenBank/DDBJ databases">
        <title>Genome Sequencing of Bee-Associated Microbes.</title>
        <authorList>
            <person name="Dunlap C."/>
        </authorList>
    </citation>
    <scope>NUCLEOTIDE SEQUENCE [LARGE SCALE GENOMIC DNA]</scope>
    <source>
        <strain evidence="2 5">NRRL B-23120</strain>
    </source>
</reference>
<evidence type="ECO:0000259" key="1">
    <source>
        <dbReference type="Pfam" id="PF00535"/>
    </source>
</evidence>
<sequence>MKQPISACIMTKNEQDTIGNCVDSIRPYVEEIIVLDTGSEDATADIAFSKGAAVFHTVWQNDFSKVRNELIQLAKQPIVLIIDADEIAVPKQERAFSEIGKRLLSDESLVAKISILNETDDGISSASISRIFNKDSGIFFKGVVHEQIECSTKELKFIQSDIVLRHTGYLSSQIIANNKYERNLTLLFKELEKNNKNSYIHFQIGRTYSASGAYEKAAHHLNLAYKFSSDEYAYHSALIQAYGWALLRTKKFSELFELLQIGLQLYPDYTDLYFLYGCTLVELKSAEHVHLIPDIFLGCIELGEPDPQKYETVSGVGSFKAYYNLGLYYELTGQTDRAFIAYKNSAEADFKPAIERLTQLRT</sequence>
<dbReference type="EMBL" id="CP026520">
    <property type="protein sequence ID" value="QAV16664.1"/>
    <property type="molecule type" value="Genomic_DNA"/>
</dbReference>
<dbReference type="CDD" id="cd02511">
    <property type="entry name" value="Beta4Glucosyltransferase"/>
    <property type="match status" value="1"/>
</dbReference>
<keyword evidence="5" id="KW-1185">Reference proteome</keyword>
<dbReference type="SUPFAM" id="SSF53448">
    <property type="entry name" value="Nucleotide-diphospho-sugar transferases"/>
    <property type="match status" value="1"/>
</dbReference>
<protein>
    <submittedName>
        <fullName evidence="3">Glycosyltransferase family 2 protein</fullName>
    </submittedName>
</protein>
<dbReference type="Pfam" id="PF13181">
    <property type="entry name" value="TPR_8"/>
    <property type="match status" value="1"/>
</dbReference>
<feature type="domain" description="Glycosyltransferase 2-like" evidence="1">
    <location>
        <begin position="6"/>
        <end position="90"/>
    </location>
</feature>
<dbReference type="Pfam" id="PF00535">
    <property type="entry name" value="Glycos_transf_2"/>
    <property type="match status" value="1"/>
</dbReference>
<dbReference type="InterPro" id="IPR011990">
    <property type="entry name" value="TPR-like_helical_dom_sf"/>
</dbReference>
<dbReference type="SUPFAM" id="SSF48452">
    <property type="entry name" value="TPR-like"/>
    <property type="match status" value="1"/>
</dbReference>
<dbReference type="Gene3D" id="1.25.40.10">
    <property type="entry name" value="Tetratricopeptide repeat domain"/>
    <property type="match status" value="2"/>
</dbReference>
<dbReference type="Gene3D" id="3.90.550.10">
    <property type="entry name" value="Spore Coat Polysaccharide Biosynthesis Protein SpsA, Chain A"/>
    <property type="match status" value="1"/>
</dbReference>
<dbReference type="PANTHER" id="PTHR43630">
    <property type="entry name" value="POLY-BETA-1,6-N-ACETYL-D-GLUCOSAMINE SYNTHASE"/>
    <property type="match status" value="1"/>
</dbReference>
<dbReference type="Proteomes" id="UP000288943">
    <property type="component" value="Chromosome"/>
</dbReference>
<dbReference type="EMBL" id="JAMDMJ010000010">
    <property type="protein sequence ID" value="MCY9596044.1"/>
    <property type="molecule type" value="Genomic_DNA"/>
</dbReference>
<reference evidence="3 4" key="1">
    <citation type="submission" date="2018-01" db="EMBL/GenBank/DDBJ databases">
        <title>The whole genome sequencing and assembly of Paenibacillus chitinolyticus KCCM 41400 strain.</title>
        <authorList>
            <person name="Kim J.-Y."/>
            <person name="Park M.-K."/>
            <person name="Lee Y.-J."/>
            <person name="Yi H."/>
            <person name="Bahn Y.-S."/>
            <person name="Kim J.F."/>
            <person name="Lee D.-W."/>
        </authorList>
    </citation>
    <scope>NUCLEOTIDE SEQUENCE [LARGE SCALE GENOMIC DNA]</scope>
    <source>
        <strain evidence="3 4">KCCM 41400</strain>
    </source>
</reference>
<keyword evidence="3" id="KW-0808">Transferase</keyword>
<proteinExistence type="predicted"/>
<dbReference type="AlphaFoldDB" id="A0A410WQQ7"/>
<evidence type="ECO:0000313" key="3">
    <source>
        <dbReference type="EMBL" id="QAV16664.1"/>
    </source>
</evidence>
<accession>A0A410WQQ7</accession>
<dbReference type="KEGG" id="pchi:PC41400_02715"/>
<dbReference type="InterPro" id="IPR029044">
    <property type="entry name" value="Nucleotide-diphossugar_trans"/>
</dbReference>
<organism evidence="3 4">
    <name type="scientific">Paenibacillus chitinolyticus</name>
    <dbReference type="NCBI Taxonomy" id="79263"/>
    <lineage>
        <taxon>Bacteria</taxon>
        <taxon>Bacillati</taxon>
        <taxon>Bacillota</taxon>
        <taxon>Bacilli</taxon>
        <taxon>Bacillales</taxon>
        <taxon>Paenibacillaceae</taxon>
        <taxon>Paenibacillus</taxon>
    </lineage>
</organism>
<dbReference type="RefSeq" id="WP_042233786.1">
    <property type="nucleotide sequence ID" value="NZ_CP026520.1"/>
</dbReference>